<dbReference type="InterPro" id="IPR000836">
    <property type="entry name" value="PRTase_dom"/>
</dbReference>
<dbReference type="GO" id="GO:0004422">
    <property type="term" value="F:hypoxanthine phosphoribosyltransferase activity"/>
    <property type="evidence" value="ECO:0007669"/>
    <property type="project" value="TreeGrafter"/>
</dbReference>
<organism evidence="4 5">
    <name type="scientific">Treponema rectale</name>
    <dbReference type="NCBI Taxonomy" id="744512"/>
    <lineage>
        <taxon>Bacteria</taxon>
        <taxon>Pseudomonadati</taxon>
        <taxon>Spirochaetota</taxon>
        <taxon>Spirochaetia</taxon>
        <taxon>Spirochaetales</taxon>
        <taxon>Treponemataceae</taxon>
        <taxon>Treponema</taxon>
    </lineage>
</organism>
<reference evidence="4 5" key="1">
    <citation type="submission" date="2018-08" db="EMBL/GenBank/DDBJ databases">
        <title>The first complete genome of Treponema rectale (CHPAT), a commensal spirochete of the bovine rectum.</title>
        <authorList>
            <person name="Staton G.J."/>
            <person name="Clegg S.R."/>
            <person name="Carter S.D."/>
            <person name="Radford A.D."/>
            <person name="Darby A."/>
            <person name="Hall N."/>
            <person name="Birtles R.J."/>
            <person name="Evans N.J."/>
        </authorList>
    </citation>
    <scope>NUCLEOTIDE SEQUENCE [LARGE SCALE GENOMIC DNA]</scope>
    <source>
        <strain evidence="4 5">CHPA</strain>
    </source>
</reference>
<evidence type="ECO:0000259" key="3">
    <source>
        <dbReference type="Pfam" id="PF00156"/>
    </source>
</evidence>
<comment type="catalytic activity">
    <reaction evidence="1">
        <text>GMP + diphosphate = guanine + 5-phospho-alpha-D-ribose 1-diphosphate</text>
        <dbReference type="Rhea" id="RHEA:25424"/>
        <dbReference type="ChEBI" id="CHEBI:16235"/>
        <dbReference type="ChEBI" id="CHEBI:33019"/>
        <dbReference type="ChEBI" id="CHEBI:58017"/>
        <dbReference type="ChEBI" id="CHEBI:58115"/>
        <dbReference type="EC" id="2.4.2.8"/>
    </reaction>
    <physiologicalReaction direction="right-to-left" evidence="1">
        <dbReference type="Rhea" id="RHEA:25426"/>
    </physiologicalReaction>
</comment>
<dbReference type="AlphaFoldDB" id="A0A7M1XIQ7"/>
<dbReference type="GO" id="GO:0006178">
    <property type="term" value="P:guanine salvage"/>
    <property type="evidence" value="ECO:0007669"/>
    <property type="project" value="TreeGrafter"/>
</dbReference>
<dbReference type="GO" id="GO:0000287">
    <property type="term" value="F:magnesium ion binding"/>
    <property type="evidence" value="ECO:0007669"/>
    <property type="project" value="TreeGrafter"/>
</dbReference>
<sequence length="199" mass="23090">MEKLILSEDEIVRVCERLGNEIDAKLDESNNGVPVFVGVMNGALPFFYELVKHIHHKIQLDTIKVSSYDGTGSTGKVTVQKHPDHNLEGRDVILVEDIIDTGITMHYMKEYIKENYKPKNLYTCILIKRNNLNLKYDELADFTGLETDEQRYIVGFGFDYYGILRNEPYVYVPSMKDIQELNELLEEDKKLHSDMTKEH</sequence>
<name>A0A7M1XIQ7_9SPIR</name>
<gene>
    <name evidence="4" type="ORF">DYE49_00430</name>
</gene>
<dbReference type="GO" id="GO:0046100">
    <property type="term" value="P:hypoxanthine metabolic process"/>
    <property type="evidence" value="ECO:0007669"/>
    <property type="project" value="TreeGrafter"/>
</dbReference>
<dbReference type="CDD" id="cd06223">
    <property type="entry name" value="PRTases_typeI"/>
    <property type="match status" value="1"/>
</dbReference>
<evidence type="ECO:0000313" key="5">
    <source>
        <dbReference type="Proteomes" id="UP000593591"/>
    </source>
</evidence>
<dbReference type="InterPro" id="IPR050408">
    <property type="entry name" value="HGPRT"/>
</dbReference>
<evidence type="ECO:0000313" key="4">
    <source>
        <dbReference type="EMBL" id="QOS39000.1"/>
    </source>
</evidence>
<dbReference type="SUPFAM" id="SSF53271">
    <property type="entry name" value="PRTase-like"/>
    <property type="match status" value="1"/>
</dbReference>
<accession>A0A7M1XIQ7</accession>
<proteinExistence type="predicted"/>
<dbReference type="PANTHER" id="PTHR43340">
    <property type="entry name" value="HYPOXANTHINE-GUANINE PHOSPHORIBOSYLTRANSFERASE"/>
    <property type="match status" value="1"/>
</dbReference>
<dbReference type="GO" id="GO:0005829">
    <property type="term" value="C:cytosol"/>
    <property type="evidence" value="ECO:0007669"/>
    <property type="project" value="TreeGrafter"/>
</dbReference>
<dbReference type="EMBL" id="CP031517">
    <property type="protein sequence ID" value="QOS39000.1"/>
    <property type="molecule type" value="Genomic_DNA"/>
</dbReference>
<dbReference type="Gene3D" id="3.40.50.2020">
    <property type="match status" value="1"/>
</dbReference>
<dbReference type="GO" id="GO:0032264">
    <property type="term" value="P:IMP salvage"/>
    <property type="evidence" value="ECO:0007669"/>
    <property type="project" value="TreeGrafter"/>
</dbReference>
<dbReference type="Pfam" id="PF00156">
    <property type="entry name" value="Pribosyltran"/>
    <property type="match status" value="1"/>
</dbReference>
<dbReference type="InterPro" id="IPR029057">
    <property type="entry name" value="PRTase-like"/>
</dbReference>
<dbReference type="GO" id="GO:0032263">
    <property type="term" value="P:GMP salvage"/>
    <property type="evidence" value="ECO:0007669"/>
    <property type="project" value="TreeGrafter"/>
</dbReference>
<keyword evidence="4" id="KW-0328">Glycosyltransferase</keyword>
<feature type="domain" description="Phosphoribosyltransferase" evidence="3">
    <location>
        <begin position="14"/>
        <end position="159"/>
    </location>
</feature>
<evidence type="ECO:0000256" key="1">
    <source>
        <dbReference type="ARBA" id="ARBA00048811"/>
    </source>
</evidence>
<protein>
    <submittedName>
        <fullName evidence="4">Hypoxanthine phosphoribosyltransferase</fullName>
    </submittedName>
</protein>
<dbReference type="Proteomes" id="UP000593591">
    <property type="component" value="Chromosome"/>
</dbReference>
<dbReference type="PANTHER" id="PTHR43340:SF1">
    <property type="entry name" value="HYPOXANTHINE PHOSPHORIBOSYLTRANSFERASE"/>
    <property type="match status" value="1"/>
</dbReference>
<dbReference type="KEGG" id="trc:DYE49_00430"/>
<keyword evidence="4" id="KW-0808">Transferase</keyword>
<evidence type="ECO:0000256" key="2">
    <source>
        <dbReference type="ARBA" id="ARBA00049402"/>
    </source>
</evidence>
<comment type="catalytic activity">
    <reaction evidence="2">
        <text>IMP + diphosphate = hypoxanthine + 5-phospho-alpha-D-ribose 1-diphosphate</text>
        <dbReference type="Rhea" id="RHEA:17973"/>
        <dbReference type="ChEBI" id="CHEBI:17368"/>
        <dbReference type="ChEBI" id="CHEBI:33019"/>
        <dbReference type="ChEBI" id="CHEBI:58017"/>
        <dbReference type="ChEBI" id="CHEBI:58053"/>
        <dbReference type="EC" id="2.4.2.8"/>
    </reaction>
    <physiologicalReaction direction="right-to-left" evidence="2">
        <dbReference type="Rhea" id="RHEA:17975"/>
    </physiologicalReaction>
</comment>